<keyword evidence="6" id="KW-0547">Nucleotide-binding</keyword>
<keyword evidence="8" id="KW-1278">Translocase</keyword>
<dbReference type="RefSeq" id="WP_223845972.1">
    <property type="nucleotide sequence ID" value="NZ_FOPJ01000008.1"/>
</dbReference>
<comment type="similarity">
    <text evidence="2">Belongs to the ABC transporter superfamily.</text>
</comment>
<keyword evidence="13" id="KW-1185">Reference proteome</keyword>
<evidence type="ECO:0000256" key="4">
    <source>
        <dbReference type="ARBA" id="ARBA00022475"/>
    </source>
</evidence>
<keyword evidence="4" id="KW-1003">Cell membrane</keyword>
<dbReference type="CDD" id="cd03225">
    <property type="entry name" value="ABC_cobalt_CbiO_domain1"/>
    <property type="match status" value="1"/>
</dbReference>
<organism evidence="12 13">
    <name type="scientific">Corynebacterium spheniscorum</name>
    <dbReference type="NCBI Taxonomy" id="185761"/>
    <lineage>
        <taxon>Bacteria</taxon>
        <taxon>Bacillati</taxon>
        <taxon>Actinomycetota</taxon>
        <taxon>Actinomycetes</taxon>
        <taxon>Mycobacteriales</taxon>
        <taxon>Corynebacteriaceae</taxon>
        <taxon>Corynebacterium</taxon>
    </lineage>
</organism>
<evidence type="ECO:0000256" key="2">
    <source>
        <dbReference type="ARBA" id="ARBA00005417"/>
    </source>
</evidence>
<dbReference type="GO" id="GO:0043190">
    <property type="term" value="C:ATP-binding cassette (ABC) transporter complex"/>
    <property type="evidence" value="ECO:0007669"/>
    <property type="project" value="TreeGrafter"/>
</dbReference>
<dbReference type="InterPro" id="IPR050095">
    <property type="entry name" value="ECF_ABC_transporter_ATP-bd"/>
</dbReference>
<dbReference type="SMART" id="SM00382">
    <property type="entry name" value="AAA"/>
    <property type="match status" value="2"/>
</dbReference>
<dbReference type="Gene3D" id="3.40.50.300">
    <property type="entry name" value="P-loop containing nucleotide triphosphate hydrolases"/>
    <property type="match status" value="2"/>
</dbReference>
<feature type="domain" description="ABC transporter" evidence="11">
    <location>
        <begin position="292"/>
        <end position="513"/>
    </location>
</feature>
<keyword evidence="5" id="KW-0677">Repeat</keyword>
<keyword evidence="7 12" id="KW-0067">ATP-binding</keyword>
<dbReference type="PROSITE" id="PS50893">
    <property type="entry name" value="ABC_TRANSPORTER_2"/>
    <property type="match status" value="2"/>
</dbReference>
<evidence type="ECO:0000256" key="7">
    <source>
        <dbReference type="ARBA" id="ARBA00022840"/>
    </source>
</evidence>
<evidence type="ECO:0000259" key="11">
    <source>
        <dbReference type="PROSITE" id="PS50893"/>
    </source>
</evidence>
<accession>A0A1I2TCU0</accession>
<dbReference type="InterPro" id="IPR015856">
    <property type="entry name" value="ABC_transpr_CbiO/EcfA_su"/>
</dbReference>
<evidence type="ECO:0000256" key="1">
    <source>
        <dbReference type="ARBA" id="ARBA00004202"/>
    </source>
</evidence>
<dbReference type="InterPro" id="IPR003593">
    <property type="entry name" value="AAA+_ATPase"/>
</dbReference>
<feature type="domain" description="ABC transporter" evidence="11">
    <location>
        <begin position="18"/>
        <end position="272"/>
    </location>
</feature>
<comment type="function">
    <text evidence="10">Probably part of an ABC transporter complex. Responsible for energy coupling to the transport system.</text>
</comment>
<evidence type="ECO:0000256" key="10">
    <source>
        <dbReference type="ARBA" id="ARBA00025157"/>
    </source>
</evidence>
<dbReference type="PANTHER" id="PTHR43553:SF23">
    <property type="entry name" value="ABC TRANSPORTER ATP-BINDING COMPONENT"/>
    <property type="match status" value="1"/>
</dbReference>
<evidence type="ECO:0000256" key="3">
    <source>
        <dbReference type="ARBA" id="ARBA00022448"/>
    </source>
</evidence>
<dbReference type="GO" id="GO:0016887">
    <property type="term" value="F:ATP hydrolysis activity"/>
    <property type="evidence" value="ECO:0007669"/>
    <property type="project" value="InterPro"/>
</dbReference>
<proteinExistence type="inferred from homology"/>
<keyword evidence="3" id="KW-0813">Transport</keyword>
<name>A0A1I2TCU0_9CORY</name>
<dbReference type="Proteomes" id="UP000199065">
    <property type="component" value="Unassembled WGS sequence"/>
</dbReference>
<dbReference type="AlphaFoldDB" id="A0A1I2TCU0"/>
<dbReference type="STRING" id="185761.SAMN05660282_01426"/>
<evidence type="ECO:0000313" key="13">
    <source>
        <dbReference type="Proteomes" id="UP000199065"/>
    </source>
</evidence>
<evidence type="ECO:0000256" key="5">
    <source>
        <dbReference type="ARBA" id="ARBA00022737"/>
    </source>
</evidence>
<evidence type="ECO:0000256" key="6">
    <source>
        <dbReference type="ARBA" id="ARBA00022741"/>
    </source>
</evidence>
<dbReference type="GO" id="GO:0005524">
    <property type="term" value="F:ATP binding"/>
    <property type="evidence" value="ECO:0007669"/>
    <property type="project" value="UniProtKB-KW"/>
</dbReference>
<dbReference type="InterPro" id="IPR027417">
    <property type="entry name" value="P-loop_NTPase"/>
</dbReference>
<comment type="subcellular location">
    <subcellularLocation>
        <location evidence="1">Cell membrane</location>
        <topology evidence="1">Peripheral membrane protein</topology>
    </subcellularLocation>
</comment>
<dbReference type="Pfam" id="PF00005">
    <property type="entry name" value="ABC_tran"/>
    <property type="match status" value="2"/>
</dbReference>
<dbReference type="EMBL" id="FOPJ01000008">
    <property type="protein sequence ID" value="SFG62732.1"/>
    <property type="molecule type" value="Genomic_DNA"/>
</dbReference>
<dbReference type="PANTHER" id="PTHR43553">
    <property type="entry name" value="HEAVY METAL TRANSPORTER"/>
    <property type="match status" value="1"/>
</dbReference>
<reference evidence="12 13" key="1">
    <citation type="submission" date="2016-10" db="EMBL/GenBank/DDBJ databases">
        <authorList>
            <person name="de Groot N.N."/>
        </authorList>
    </citation>
    <scope>NUCLEOTIDE SEQUENCE [LARGE SCALE GENOMIC DNA]</scope>
    <source>
        <strain>J11</strain>
        <strain evidence="13">PG 39</strain>
    </source>
</reference>
<keyword evidence="9" id="KW-0472">Membrane</keyword>
<dbReference type="GO" id="GO:0042626">
    <property type="term" value="F:ATPase-coupled transmembrane transporter activity"/>
    <property type="evidence" value="ECO:0007669"/>
    <property type="project" value="TreeGrafter"/>
</dbReference>
<dbReference type="InterPro" id="IPR003439">
    <property type="entry name" value="ABC_transporter-like_ATP-bd"/>
</dbReference>
<evidence type="ECO:0000313" key="12">
    <source>
        <dbReference type="EMBL" id="SFG62732.1"/>
    </source>
</evidence>
<evidence type="ECO:0000256" key="9">
    <source>
        <dbReference type="ARBA" id="ARBA00023136"/>
    </source>
</evidence>
<protein>
    <submittedName>
        <fullName evidence="12">Energy-coupling factor transport system ATP-binding protein</fullName>
    </submittedName>
</protein>
<gene>
    <name evidence="12" type="ORF">SAMN05660282_01426</name>
</gene>
<dbReference type="SUPFAM" id="SSF52540">
    <property type="entry name" value="P-loop containing nucleoside triphosphate hydrolases"/>
    <property type="match status" value="2"/>
</dbReference>
<sequence>MSDSTMGGAQPQDERIRVSLKNVDYYYRGDFDEEVDAAAEAIERSHLGCINDINFEVRSGEIVVLCGASGSGKSTVIRTINGLATKFHQGVLKGTVTVNGQDMATVELNDVCRLSATVFQNPRTQFFTTDVRSEMALPLENIGMDPQIICQKIADVTAKTKLQWALDRQLSGLSGGQLQRVACACALCMDVPVILFDEPTSNLDVESIEEFAVLLRELKEAGAAIIVAEHRLHFLAGLADTVYRLEAGRIVETFSGEEFFALSSQECRERGLRARTLPNPQLPTPPMSGEGLVAENVRFSYGDTTILDIDKVSFPAGAITILSGPNGAGKTTFARVICGLAKPESGAIFRLNGKAMSSSKRNHSCAIVMQDARRQLFSESVYEEVRLGQEKICDEETAKQLLKRLDLEVCAEAHPLATSGGQQQRLVIAAALGSKRKVVIFDEPTSGVDYRQLNRIGSLLRELADSRAVVIVITHDREFMAECGDYEFAIPKLLGVGGHQDSQNLMPSKPSRT</sequence>
<evidence type="ECO:0000256" key="8">
    <source>
        <dbReference type="ARBA" id="ARBA00022967"/>
    </source>
</evidence>